<organism evidence="2 3">
    <name type="scientific">Methylobacterium aquaticum</name>
    <dbReference type="NCBI Taxonomy" id="270351"/>
    <lineage>
        <taxon>Bacteria</taxon>
        <taxon>Pseudomonadati</taxon>
        <taxon>Pseudomonadota</taxon>
        <taxon>Alphaproteobacteria</taxon>
        <taxon>Hyphomicrobiales</taxon>
        <taxon>Methylobacteriaceae</taxon>
        <taxon>Methylobacterium</taxon>
    </lineage>
</organism>
<dbReference type="OrthoDB" id="7181366at2"/>
<sequence>MTTPAHGAASVPPHARRYDITGSHQAAIVLERLQYWSPRTRVRKRGKAWIVKSRADLMWETRLTEKQLWVSLEKLEERDLIQIEQLLFAGKNVTHIRFTPRGVMSLDKVGFVLQIKDPEEPKVVQEGQPEMAPEDRPEMAPQGQLLLHKS</sequence>
<geneLocation type="plasmid" evidence="3">
    <name>pMaq22A_2p DNA</name>
</geneLocation>
<reference evidence="2 3" key="1">
    <citation type="journal article" date="2015" name="Genome Announc.">
        <title>Complete Genome Sequence of Methylobacterium aquaticum Strain 22A, Isolated from Racomitrium japonicum Moss.</title>
        <authorList>
            <person name="Tani A."/>
            <person name="Ogura Y."/>
            <person name="Hayashi T."/>
            <person name="Kimbara K."/>
        </authorList>
    </citation>
    <scope>NUCLEOTIDE SEQUENCE [LARGE SCALE GENOMIC DNA]</scope>
    <source>
        <strain evidence="2 3">MA-22A</strain>
        <plasmid evidence="3">Plasmid pMaq22A_2p DNA</plasmid>
    </source>
</reference>
<feature type="region of interest" description="Disordered" evidence="1">
    <location>
        <begin position="122"/>
        <end position="150"/>
    </location>
</feature>
<keyword evidence="2" id="KW-0614">Plasmid</keyword>
<gene>
    <name evidence="2" type="ORF">Maq22A_2p40885</name>
</gene>
<dbReference type="AlphaFoldDB" id="A0A0C6FSC2"/>
<accession>A0A0C6FSC2</accession>
<proteinExistence type="predicted"/>
<evidence type="ECO:0000256" key="1">
    <source>
        <dbReference type="SAM" id="MobiDB-lite"/>
    </source>
</evidence>
<dbReference type="KEGG" id="maqu:Maq22A_2p40885"/>
<name>A0A0C6FSC2_9HYPH</name>
<dbReference type="RefSeq" id="WP_060851063.1">
    <property type="nucleotide sequence ID" value="NZ_AP014706.1"/>
</dbReference>
<protein>
    <submittedName>
        <fullName evidence="2">Uncharacterized protein</fullName>
    </submittedName>
</protein>
<dbReference type="Proteomes" id="UP000061432">
    <property type="component" value="Plasmid pMaq22A_2p"/>
</dbReference>
<evidence type="ECO:0000313" key="2">
    <source>
        <dbReference type="EMBL" id="BAQ49962.1"/>
    </source>
</evidence>
<evidence type="ECO:0000313" key="3">
    <source>
        <dbReference type="Proteomes" id="UP000061432"/>
    </source>
</evidence>
<dbReference type="EMBL" id="AP014706">
    <property type="protein sequence ID" value="BAQ49962.1"/>
    <property type="molecule type" value="Genomic_DNA"/>
</dbReference>
<reference evidence="3" key="2">
    <citation type="submission" date="2015-01" db="EMBL/GenBank/DDBJ databases">
        <title>Complete genome sequence of Methylobacterium aquaticum strain 22A.</title>
        <authorList>
            <person name="Tani A."/>
            <person name="Ogura Y."/>
            <person name="Hayashi T."/>
        </authorList>
    </citation>
    <scope>NUCLEOTIDE SEQUENCE [LARGE SCALE GENOMIC DNA]</scope>
    <source>
        <strain evidence="3">MA-22A</strain>
        <plasmid evidence="3">Plasmid pMaq22A_2p DNA</plasmid>
    </source>
</reference>
<dbReference type="PATRIC" id="fig|270351.10.peg.7099"/>